<dbReference type="CDD" id="cd03257">
    <property type="entry name" value="ABC_NikE_OppD_transporters"/>
    <property type="match status" value="1"/>
</dbReference>
<dbReference type="GO" id="GO:0005886">
    <property type="term" value="C:plasma membrane"/>
    <property type="evidence" value="ECO:0007669"/>
    <property type="project" value="UniProtKB-SubCell"/>
</dbReference>
<dbReference type="InterPro" id="IPR003593">
    <property type="entry name" value="AAA+_ATPase"/>
</dbReference>
<dbReference type="Pfam" id="PF00005">
    <property type="entry name" value="ABC_tran"/>
    <property type="match status" value="1"/>
</dbReference>
<dbReference type="PROSITE" id="PS00211">
    <property type="entry name" value="ABC_TRANSPORTER_1"/>
    <property type="match status" value="1"/>
</dbReference>
<evidence type="ECO:0000256" key="4">
    <source>
        <dbReference type="ARBA" id="ARBA00022475"/>
    </source>
</evidence>
<proteinExistence type="inferred from homology"/>
<evidence type="ECO:0000256" key="5">
    <source>
        <dbReference type="ARBA" id="ARBA00022741"/>
    </source>
</evidence>
<dbReference type="GO" id="GO:0016887">
    <property type="term" value="F:ATP hydrolysis activity"/>
    <property type="evidence" value="ECO:0007669"/>
    <property type="project" value="InterPro"/>
</dbReference>
<dbReference type="SUPFAM" id="SSF52540">
    <property type="entry name" value="P-loop containing nucleoside triphosphate hydrolases"/>
    <property type="match status" value="1"/>
</dbReference>
<dbReference type="PROSITE" id="PS50893">
    <property type="entry name" value="ABC_TRANSPORTER_2"/>
    <property type="match status" value="1"/>
</dbReference>
<keyword evidence="4" id="KW-1003">Cell membrane</keyword>
<dbReference type="STRING" id="1691903.A9B99_09530"/>
<dbReference type="OrthoDB" id="9784450at2"/>
<feature type="domain" description="ABC transporter" evidence="10">
    <location>
        <begin position="4"/>
        <end position="252"/>
    </location>
</feature>
<dbReference type="InterPro" id="IPR027417">
    <property type="entry name" value="P-loop_NTPase"/>
</dbReference>
<gene>
    <name evidence="11" type="ORF">A9B99_09530</name>
</gene>
<evidence type="ECO:0000256" key="3">
    <source>
        <dbReference type="ARBA" id="ARBA00022448"/>
    </source>
</evidence>
<keyword evidence="3" id="KW-0813">Transport</keyword>
<dbReference type="AlphaFoldDB" id="A0A1B7L2P2"/>
<dbReference type="NCBIfam" id="TIGR01727">
    <property type="entry name" value="oligo_HPY"/>
    <property type="match status" value="1"/>
</dbReference>
<dbReference type="InterPro" id="IPR013563">
    <property type="entry name" value="Oligopep_ABC_C"/>
</dbReference>
<evidence type="ECO:0000256" key="9">
    <source>
        <dbReference type="ARBA" id="ARBA00047356"/>
    </source>
</evidence>
<keyword evidence="12" id="KW-1185">Reference proteome</keyword>
<organism evidence="11 12">
    <name type="scientific">Mangrovibacter phragmitis</name>
    <dbReference type="NCBI Taxonomy" id="1691903"/>
    <lineage>
        <taxon>Bacteria</taxon>
        <taxon>Pseudomonadati</taxon>
        <taxon>Pseudomonadota</taxon>
        <taxon>Gammaproteobacteria</taxon>
        <taxon>Enterobacterales</taxon>
        <taxon>Enterobacteriaceae</taxon>
        <taxon>Mangrovibacter</taxon>
    </lineage>
</organism>
<dbReference type="Pfam" id="PF08352">
    <property type="entry name" value="oligo_HPY"/>
    <property type="match status" value="1"/>
</dbReference>
<evidence type="ECO:0000256" key="6">
    <source>
        <dbReference type="ARBA" id="ARBA00022840"/>
    </source>
</evidence>
<dbReference type="FunFam" id="3.40.50.300:FF:000016">
    <property type="entry name" value="Oligopeptide ABC transporter ATP-binding component"/>
    <property type="match status" value="1"/>
</dbReference>
<protein>
    <recommendedName>
        <fullName evidence="8">ABC-type dipeptide transporter</fullName>
        <ecNumber evidence="8">7.4.2.9</ecNumber>
    </recommendedName>
</protein>
<dbReference type="GO" id="GO:0015833">
    <property type="term" value="P:peptide transport"/>
    <property type="evidence" value="ECO:0007669"/>
    <property type="project" value="InterPro"/>
</dbReference>
<evidence type="ECO:0000259" key="10">
    <source>
        <dbReference type="PROSITE" id="PS50893"/>
    </source>
</evidence>
<sequence>MTLLDVSQLTVTTANQVTLVDGISFRLAEGEMLGLVGESGSGKTVTCRALMRLLPGQGLRISGGSIILAGRDLVALSEAQMAGVRGREIGMIFQNPTSHLNPVMTVGEQIAESRRLHFGASRRQARADALDFLRQVGIPDPQNRAKNYPHEFSGGMRQRAMIAVALAAEPRLLIADEPTTALDVTVQMQILRLLSDLRSELGVAMIMITHDLGVVAQTCDRIAVMYGGRLCESGGKREVLHHAAHPYTQGLIDCQPQSEGSAGYLKTIPGQPPVANHFPEGCRFHPRCHAASEACRQQQPALHYTQNSLSHAAACFHPFQPLTQREG</sequence>
<dbReference type="Proteomes" id="UP000078225">
    <property type="component" value="Unassembled WGS sequence"/>
</dbReference>
<evidence type="ECO:0000313" key="12">
    <source>
        <dbReference type="Proteomes" id="UP000078225"/>
    </source>
</evidence>
<comment type="similarity">
    <text evidence="2">Belongs to the ABC transporter superfamily.</text>
</comment>
<keyword evidence="7" id="KW-0472">Membrane</keyword>
<keyword evidence="6 11" id="KW-0067">ATP-binding</keyword>
<comment type="catalytic activity">
    <reaction evidence="9">
        <text>a dipeptide(out) + ATP + H2O = a dipeptide(in) + ADP + phosphate + H(+)</text>
        <dbReference type="Rhea" id="RHEA:23120"/>
        <dbReference type="ChEBI" id="CHEBI:15377"/>
        <dbReference type="ChEBI" id="CHEBI:15378"/>
        <dbReference type="ChEBI" id="CHEBI:30616"/>
        <dbReference type="ChEBI" id="CHEBI:43474"/>
        <dbReference type="ChEBI" id="CHEBI:90799"/>
        <dbReference type="ChEBI" id="CHEBI:456216"/>
        <dbReference type="EC" id="7.4.2.9"/>
    </reaction>
</comment>
<dbReference type="InterPro" id="IPR017871">
    <property type="entry name" value="ABC_transporter-like_CS"/>
</dbReference>
<evidence type="ECO:0000313" key="11">
    <source>
        <dbReference type="EMBL" id="OAT76538.1"/>
    </source>
</evidence>
<dbReference type="EC" id="7.4.2.9" evidence="8"/>
<evidence type="ECO:0000256" key="7">
    <source>
        <dbReference type="ARBA" id="ARBA00023136"/>
    </source>
</evidence>
<evidence type="ECO:0000256" key="2">
    <source>
        <dbReference type="ARBA" id="ARBA00005417"/>
    </source>
</evidence>
<reference evidence="12" key="1">
    <citation type="submission" date="2016-05" db="EMBL/GenBank/DDBJ databases">
        <authorList>
            <person name="Behera P."/>
            <person name="Vaishampayan P."/>
            <person name="Singh N."/>
            <person name="Raina V."/>
            <person name="Suar M."/>
            <person name="Pattnaik A."/>
            <person name="Rastogi G."/>
        </authorList>
    </citation>
    <scope>NUCLEOTIDE SEQUENCE [LARGE SCALE GENOMIC DNA]</scope>
    <source>
        <strain evidence="12">MP23</strain>
    </source>
</reference>
<dbReference type="InterPro" id="IPR003439">
    <property type="entry name" value="ABC_transporter-like_ATP-bd"/>
</dbReference>
<dbReference type="Gene3D" id="3.40.50.300">
    <property type="entry name" value="P-loop containing nucleotide triphosphate hydrolases"/>
    <property type="match status" value="1"/>
</dbReference>
<comment type="caution">
    <text evidence="11">The sequence shown here is derived from an EMBL/GenBank/DDBJ whole genome shotgun (WGS) entry which is preliminary data.</text>
</comment>
<comment type="subcellular location">
    <subcellularLocation>
        <location evidence="1">Cell inner membrane</location>
        <topology evidence="1">Peripheral membrane protein</topology>
    </subcellularLocation>
</comment>
<dbReference type="GO" id="GO:0055085">
    <property type="term" value="P:transmembrane transport"/>
    <property type="evidence" value="ECO:0007669"/>
    <property type="project" value="UniProtKB-ARBA"/>
</dbReference>
<dbReference type="SMART" id="SM00382">
    <property type="entry name" value="AAA"/>
    <property type="match status" value="1"/>
</dbReference>
<dbReference type="EMBL" id="LYRP01000022">
    <property type="protein sequence ID" value="OAT76538.1"/>
    <property type="molecule type" value="Genomic_DNA"/>
</dbReference>
<dbReference type="InterPro" id="IPR050388">
    <property type="entry name" value="ABC_Ni/Peptide_Import"/>
</dbReference>
<name>A0A1B7L2P2_9ENTR</name>
<accession>A0A1B7L2P2</accession>
<dbReference type="PANTHER" id="PTHR43297:SF2">
    <property type="entry name" value="DIPEPTIDE TRANSPORT ATP-BINDING PROTEIN DPPD"/>
    <property type="match status" value="1"/>
</dbReference>
<dbReference type="PANTHER" id="PTHR43297">
    <property type="entry name" value="OLIGOPEPTIDE TRANSPORT ATP-BINDING PROTEIN APPD"/>
    <property type="match status" value="1"/>
</dbReference>
<evidence type="ECO:0000256" key="1">
    <source>
        <dbReference type="ARBA" id="ARBA00004417"/>
    </source>
</evidence>
<dbReference type="GO" id="GO:0005524">
    <property type="term" value="F:ATP binding"/>
    <property type="evidence" value="ECO:0007669"/>
    <property type="project" value="UniProtKB-KW"/>
</dbReference>
<dbReference type="RefSeq" id="WP_064598600.1">
    <property type="nucleotide sequence ID" value="NZ_JBDJAE010000006.1"/>
</dbReference>
<evidence type="ECO:0000256" key="8">
    <source>
        <dbReference type="ARBA" id="ARBA00038852"/>
    </source>
</evidence>
<keyword evidence="5" id="KW-0547">Nucleotide-binding</keyword>